<dbReference type="KEGG" id="vta:B0012"/>
<feature type="signal peptide" evidence="1">
    <location>
        <begin position="1"/>
        <end position="17"/>
    </location>
</feature>
<dbReference type="Gene3D" id="1.10.530.10">
    <property type="match status" value="1"/>
</dbReference>
<dbReference type="EMBL" id="LT960612">
    <property type="protein sequence ID" value="SON51623.1"/>
    <property type="molecule type" value="Genomic_DNA"/>
</dbReference>
<keyword evidence="1" id="KW-0732">Signal</keyword>
<reference evidence="3 4" key="1">
    <citation type="submission" date="2017-10" db="EMBL/GenBank/DDBJ databases">
        <authorList>
            <person name="Banno H."/>
            <person name="Chua N.-H."/>
        </authorList>
    </citation>
    <scope>NUCLEOTIDE SEQUENCE [LARGE SCALE GENOMIC DNA]</scope>
    <source>
        <strain evidence="3">Vibrio tapetis CECT4600</strain>
    </source>
</reference>
<feature type="domain" description="Transglycosylase SLT" evidence="2">
    <location>
        <begin position="19"/>
        <end position="131"/>
    </location>
</feature>
<dbReference type="Pfam" id="PF01464">
    <property type="entry name" value="SLT"/>
    <property type="match status" value="1"/>
</dbReference>
<organism evidence="3 4">
    <name type="scientific">Vibrio tapetis subsp. tapetis</name>
    <dbReference type="NCBI Taxonomy" id="1671868"/>
    <lineage>
        <taxon>Bacteria</taxon>
        <taxon>Pseudomonadati</taxon>
        <taxon>Pseudomonadota</taxon>
        <taxon>Gammaproteobacteria</taxon>
        <taxon>Vibrionales</taxon>
        <taxon>Vibrionaceae</taxon>
        <taxon>Vibrio</taxon>
    </lineage>
</organism>
<dbReference type="OrthoDB" id="9808681at2"/>
<evidence type="ECO:0000313" key="4">
    <source>
        <dbReference type="Proteomes" id="UP000235828"/>
    </source>
</evidence>
<keyword evidence="4" id="KW-1185">Reference proteome</keyword>
<evidence type="ECO:0000259" key="2">
    <source>
        <dbReference type="Pfam" id="PF01464"/>
    </source>
</evidence>
<dbReference type="InterPro" id="IPR008258">
    <property type="entry name" value="Transglycosylase_SLT_dom_1"/>
</dbReference>
<gene>
    <name evidence="3" type="primary">pilT</name>
    <name evidence="3" type="ORF">VTAP4600_B0012</name>
</gene>
<dbReference type="RefSeq" id="WP_102524047.1">
    <property type="nucleotide sequence ID" value="NZ_LT960612.1"/>
</dbReference>
<sequence>MNKLSVLMLWFPFPVFAFCFDEAGNHYNVSPDLLRAIATVESNLNPNAINENKNNVGEVVSRDYGLMQINSIWFDKLSDFNVNDQNVYDPCFNVSLGAWVLSANFASHGYNWNSVGAYNAGFSKRTETARKIYIQKVQSVYYSQNVK</sequence>
<dbReference type="AlphaFoldDB" id="A0A2N8ZI89"/>
<proteinExistence type="predicted"/>
<accession>A0A2N8ZI89</accession>
<dbReference type="CDD" id="cd13400">
    <property type="entry name" value="LT_IagB-like"/>
    <property type="match status" value="1"/>
</dbReference>
<dbReference type="Proteomes" id="UP000235828">
    <property type="component" value="Chromosome B"/>
</dbReference>
<protein>
    <submittedName>
        <fullName evidence="3">Lytic transglycosylase PilT</fullName>
    </submittedName>
</protein>
<name>A0A2N8ZI89_9VIBR</name>
<feature type="chain" id="PRO_5014673447" evidence="1">
    <location>
        <begin position="18"/>
        <end position="147"/>
    </location>
</feature>
<evidence type="ECO:0000256" key="1">
    <source>
        <dbReference type="SAM" id="SignalP"/>
    </source>
</evidence>
<evidence type="ECO:0000313" key="3">
    <source>
        <dbReference type="EMBL" id="SON51623.1"/>
    </source>
</evidence>
<dbReference type="InterPro" id="IPR023346">
    <property type="entry name" value="Lysozyme-like_dom_sf"/>
</dbReference>
<dbReference type="SUPFAM" id="SSF53955">
    <property type="entry name" value="Lysozyme-like"/>
    <property type="match status" value="1"/>
</dbReference>